<dbReference type="AlphaFoldDB" id="A0A919RKX5"/>
<dbReference type="RefSeq" id="WP_204030752.1">
    <property type="nucleotide sequence ID" value="NZ_BOOW01000037.1"/>
</dbReference>
<keyword evidence="3" id="KW-1185">Reference proteome</keyword>
<evidence type="ECO:0000256" key="1">
    <source>
        <dbReference type="SAM" id="MobiDB-lite"/>
    </source>
</evidence>
<evidence type="ECO:0000313" key="3">
    <source>
        <dbReference type="Proteomes" id="UP000606172"/>
    </source>
</evidence>
<evidence type="ECO:0000313" key="2">
    <source>
        <dbReference type="EMBL" id="GII95721.1"/>
    </source>
</evidence>
<proteinExistence type="predicted"/>
<dbReference type="Proteomes" id="UP000606172">
    <property type="component" value="Unassembled WGS sequence"/>
</dbReference>
<sequence>MTPIELEELARAKPRGRHARPEPVSHPEQPFQEQFTPFFDNLSRPRRQNDSPLPRHATADDAATMQFPAVVATGPLSAPTPADYAGFAGPGDFAGPPVQHGVYGGGSPQAGPDIDVGLALRRLRDAALQAVADIDIALR</sequence>
<protein>
    <submittedName>
        <fullName evidence="2">Uncharacterized protein</fullName>
    </submittedName>
</protein>
<feature type="region of interest" description="Disordered" evidence="1">
    <location>
        <begin position="1"/>
        <end position="61"/>
    </location>
</feature>
<accession>A0A919RKX5</accession>
<reference evidence="2" key="1">
    <citation type="submission" date="2021-01" db="EMBL/GenBank/DDBJ databases">
        <title>Whole genome shotgun sequence of Sinosporangium siamense NBRC 109515.</title>
        <authorList>
            <person name="Komaki H."/>
            <person name="Tamura T."/>
        </authorList>
    </citation>
    <scope>NUCLEOTIDE SEQUENCE</scope>
    <source>
        <strain evidence="2">NBRC 109515</strain>
    </source>
</reference>
<name>A0A919RKX5_9ACTN</name>
<dbReference type="EMBL" id="BOOW01000037">
    <property type="protein sequence ID" value="GII95721.1"/>
    <property type="molecule type" value="Genomic_DNA"/>
</dbReference>
<comment type="caution">
    <text evidence="2">The sequence shown here is derived from an EMBL/GenBank/DDBJ whole genome shotgun (WGS) entry which is preliminary data.</text>
</comment>
<gene>
    <name evidence="2" type="ORF">Ssi02_59520</name>
</gene>
<organism evidence="2 3">
    <name type="scientific">Sinosporangium siamense</name>
    <dbReference type="NCBI Taxonomy" id="1367973"/>
    <lineage>
        <taxon>Bacteria</taxon>
        <taxon>Bacillati</taxon>
        <taxon>Actinomycetota</taxon>
        <taxon>Actinomycetes</taxon>
        <taxon>Streptosporangiales</taxon>
        <taxon>Streptosporangiaceae</taxon>
        <taxon>Sinosporangium</taxon>
    </lineage>
</organism>
<feature type="compositionally biased region" description="Low complexity" evidence="1">
    <location>
        <begin position="27"/>
        <end position="39"/>
    </location>
</feature>